<dbReference type="Pfam" id="PF06280">
    <property type="entry name" value="fn3_5"/>
    <property type="match status" value="1"/>
</dbReference>
<dbReference type="PROSITE" id="PS00138">
    <property type="entry name" value="SUBTILASE_SER"/>
    <property type="match status" value="1"/>
</dbReference>
<accession>A0A010RPQ7</accession>
<dbReference type="PROSITE" id="PS51892">
    <property type="entry name" value="SUBTILASE"/>
    <property type="match status" value="1"/>
</dbReference>
<dbReference type="HOGENOM" id="CLU_003559_3_0_1"/>
<evidence type="ECO:0000256" key="9">
    <source>
        <dbReference type="SAM" id="MobiDB-lite"/>
    </source>
</evidence>
<dbReference type="EMBL" id="JARH01000489">
    <property type="protein sequence ID" value="EXF79949.1"/>
    <property type="molecule type" value="Genomic_DNA"/>
</dbReference>
<evidence type="ECO:0000256" key="10">
    <source>
        <dbReference type="SAM" id="SignalP"/>
    </source>
</evidence>
<keyword evidence="14" id="KW-1185">Reference proteome</keyword>
<dbReference type="InterPro" id="IPR034187">
    <property type="entry name" value="Peptidases_S8_5"/>
</dbReference>
<evidence type="ECO:0000256" key="2">
    <source>
        <dbReference type="ARBA" id="ARBA00022670"/>
    </source>
</evidence>
<evidence type="ECO:0000313" key="14">
    <source>
        <dbReference type="Proteomes" id="UP000020467"/>
    </source>
</evidence>
<evidence type="ECO:0000256" key="5">
    <source>
        <dbReference type="ARBA" id="ARBA00022825"/>
    </source>
</evidence>
<dbReference type="GO" id="GO:0016020">
    <property type="term" value="C:membrane"/>
    <property type="evidence" value="ECO:0007669"/>
    <property type="project" value="InterPro"/>
</dbReference>
<evidence type="ECO:0000313" key="13">
    <source>
        <dbReference type="EMBL" id="EXF79949.1"/>
    </source>
</evidence>
<dbReference type="PROSITE" id="PS00136">
    <property type="entry name" value="SUBTILASE_ASP"/>
    <property type="match status" value="1"/>
</dbReference>
<dbReference type="InterPro" id="IPR010435">
    <property type="entry name" value="C5a/SBT2-like_Fn3"/>
</dbReference>
<keyword evidence="4 7" id="KW-0378">Hydrolase</keyword>
<proteinExistence type="inferred from homology"/>
<dbReference type="InterPro" id="IPR023827">
    <property type="entry name" value="Peptidase_S8_Asp-AS"/>
</dbReference>
<evidence type="ECO:0000256" key="1">
    <source>
        <dbReference type="ARBA" id="ARBA00011073"/>
    </source>
</evidence>
<feature type="domain" description="Peptidase S8/S53" evidence="11">
    <location>
        <begin position="158"/>
        <end position="549"/>
    </location>
</feature>
<dbReference type="PANTHER" id="PTHR43806">
    <property type="entry name" value="PEPTIDASE S8"/>
    <property type="match status" value="1"/>
</dbReference>
<protein>
    <submittedName>
        <fullName evidence="13">Subtilase</fullName>
    </submittedName>
</protein>
<dbReference type="CDD" id="cd07489">
    <property type="entry name" value="Peptidases_S8_5"/>
    <property type="match status" value="1"/>
</dbReference>
<dbReference type="eggNOG" id="KOG4266">
    <property type="taxonomic scope" value="Eukaryota"/>
</dbReference>
<organism evidence="13 14">
    <name type="scientific">Colletotrichum fioriniae PJ7</name>
    <dbReference type="NCBI Taxonomy" id="1445577"/>
    <lineage>
        <taxon>Eukaryota</taxon>
        <taxon>Fungi</taxon>
        <taxon>Dikarya</taxon>
        <taxon>Ascomycota</taxon>
        <taxon>Pezizomycotina</taxon>
        <taxon>Sordariomycetes</taxon>
        <taxon>Hypocreomycetidae</taxon>
        <taxon>Glomerellales</taxon>
        <taxon>Glomerellaceae</taxon>
        <taxon>Colletotrichum</taxon>
        <taxon>Colletotrichum acutatum species complex</taxon>
    </lineage>
</organism>
<dbReference type="InterPro" id="IPR000209">
    <property type="entry name" value="Peptidase_S8/S53_dom"/>
</dbReference>
<gene>
    <name evidence="13" type="ORF">CFIO01_00845</name>
</gene>
<evidence type="ECO:0000256" key="8">
    <source>
        <dbReference type="RuleBase" id="RU003355"/>
    </source>
</evidence>
<evidence type="ECO:0000256" key="4">
    <source>
        <dbReference type="ARBA" id="ARBA00022801"/>
    </source>
</evidence>
<evidence type="ECO:0000259" key="11">
    <source>
        <dbReference type="Pfam" id="PF00082"/>
    </source>
</evidence>
<dbReference type="GO" id="GO:0006508">
    <property type="term" value="P:proteolysis"/>
    <property type="evidence" value="ECO:0007669"/>
    <property type="project" value="UniProtKB-KW"/>
</dbReference>
<dbReference type="InterPro" id="IPR015500">
    <property type="entry name" value="Peptidase_S8_subtilisin-rel"/>
</dbReference>
<dbReference type="InterPro" id="IPR050131">
    <property type="entry name" value="Peptidase_S8_subtilisin-like"/>
</dbReference>
<dbReference type="InterPro" id="IPR023828">
    <property type="entry name" value="Peptidase_S8_Ser-AS"/>
</dbReference>
<dbReference type="GO" id="GO:0004252">
    <property type="term" value="F:serine-type endopeptidase activity"/>
    <property type="evidence" value="ECO:0007669"/>
    <property type="project" value="UniProtKB-UniRule"/>
</dbReference>
<feature type="active site" description="Charge relay system" evidence="6 7">
    <location>
        <position position="216"/>
    </location>
</feature>
<evidence type="ECO:0000259" key="12">
    <source>
        <dbReference type="Pfam" id="PF06280"/>
    </source>
</evidence>
<feature type="compositionally biased region" description="Low complexity" evidence="9">
    <location>
        <begin position="895"/>
        <end position="911"/>
    </location>
</feature>
<dbReference type="SUPFAM" id="SSF52743">
    <property type="entry name" value="Subtilisin-like"/>
    <property type="match status" value="1"/>
</dbReference>
<evidence type="ECO:0000256" key="7">
    <source>
        <dbReference type="PROSITE-ProRule" id="PRU01240"/>
    </source>
</evidence>
<dbReference type="PRINTS" id="PR00723">
    <property type="entry name" value="SUBTILISIN"/>
</dbReference>
<sequence length="1089" mass="115074">MEIKSLLALASFIFCGEILAQTSSVDPEAILGPISPISIESGRYIVKFSSSGSAKFRKRDGNLDTAGFFTTLQDAGKDASPAVSFNSQLFHGASFDLKNDTSETVADIQALPEVEKIWSAALFSLPITTEAVVQTEFPTWNPHNDTNVALAHANGHFGEGVVVAIVDSGVDYNHPALGGGFGSGFKVESGYDFVGDNYEPGDVYLPDEDPIDCNGHGTHVAGIIASSNEFVPGVAPSARLRAYKVFGCGGSTYEDVIVAGFLRAHEEGADIVSASLGSNRGFVDTPLAVVATAIQAAGTFVSIAAGNAGESNGPWYTSSGGNGIGSTAVGSVEHDELVAWTATARSSSGESRDFIYLADNGVQWSLNGAAPASWAPNPRDHADQCGIDFAIPDTNVLVLPRADCGWQRTDSGLMEKVNWVLIYNYNGSDWEIPGRVRYDAERQAKGYSLITYEDGDWLVSQHERNYTVTFEFVSDNKPAAIERPSFAGGRIDQFTSWGPTLDARMVPQISAPGGSIFSTFPIGSGSWATLSGTSMATPYISGVAALFFSSRGGRAALGDGGAKLAHEVIVASGKPIRHYDGTDNLASVIHQGAGLVDAFKVVGYSTLVSPAVLNLNDTEHFQGTQSVQITNSGDEPATYQLNHEAGITALTKSAGTAWVSVSPPYVSGDGNTATVIFSPAELTLGPGESGSVSVTFTEPSSPDASTLPVYGGSIVVAGSQGEVVRVSYMGIKGSLYASDVWEMERGVPLLLSGYGGLMEEGHNYTFEEGGDVPQPYFNVLWSTQEISFDYVARDWNETDWAYPAVPGQAKYLGSFITVPQGLSDSITSFPLRNYPRNGGGVYAPPQNVFAHGGDIPAGEYRILCRALRTFGDPNNLNDWQYKVSPWFRITREKPPVTATPTTAEANPAPTTSSVSLPEPCAATSTPVSIEATLASGEGPYNLYLYADFASIDLTGSQTPLNFSITNGTQVQTWFNSSWRFLSVHTNTNSLIYVYASSRVTGAFSFLGCTVTDGVLGCESNGKSALYVCDSTTGLLRHGTQPLDGCQTVTLKVGPRENPNCAATTTSVTATEITAAPTTLSTAVASVSLS</sequence>
<reference evidence="13 14" key="1">
    <citation type="submission" date="2014-02" db="EMBL/GenBank/DDBJ databases">
        <title>The genome sequence of Colletotrichum fioriniae PJ7.</title>
        <authorList>
            <person name="Baroncelli R."/>
            <person name="Thon M.R."/>
        </authorList>
    </citation>
    <scope>NUCLEOTIDE SEQUENCE [LARGE SCALE GENOMIC DNA]</scope>
    <source>
        <strain evidence="13 14">PJ7</strain>
    </source>
</reference>
<feature type="active site" description="Charge relay system" evidence="6 7">
    <location>
        <position position="534"/>
    </location>
</feature>
<dbReference type="OrthoDB" id="10256524at2759"/>
<dbReference type="InterPro" id="IPR036852">
    <property type="entry name" value="Peptidase_S8/S53_dom_sf"/>
</dbReference>
<feature type="active site" description="Charge relay system" evidence="6 7">
    <location>
        <position position="167"/>
    </location>
</feature>
<keyword evidence="2 7" id="KW-0645">Protease</keyword>
<feature type="region of interest" description="Disordered" evidence="9">
    <location>
        <begin position="895"/>
        <end position="919"/>
    </location>
</feature>
<feature type="domain" description="C5a peptidase/Subtilisin-like protease SBT2-like Fn3-like" evidence="12">
    <location>
        <begin position="614"/>
        <end position="729"/>
    </location>
</feature>
<dbReference type="AlphaFoldDB" id="A0A010RPQ7"/>
<feature type="signal peptide" evidence="10">
    <location>
        <begin position="1"/>
        <end position="20"/>
    </location>
</feature>
<dbReference type="PANTHER" id="PTHR43806:SF66">
    <property type="entry name" value="SERIN ENDOPEPTIDASE"/>
    <property type="match status" value="1"/>
</dbReference>
<dbReference type="PROSITE" id="PS00137">
    <property type="entry name" value="SUBTILASE_HIS"/>
    <property type="match status" value="1"/>
</dbReference>
<keyword evidence="3 10" id="KW-0732">Signal</keyword>
<dbReference type="Gene3D" id="2.60.40.10">
    <property type="entry name" value="Immunoglobulins"/>
    <property type="match status" value="1"/>
</dbReference>
<evidence type="ECO:0000256" key="3">
    <source>
        <dbReference type="ARBA" id="ARBA00022729"/>
    </source>
</evidence>
<dbReference type="KEGG" id="cfj:CFIO01_00845"/>
<evidence type="ECO:0000256" key="6">
    <source>
        <dbReference type="PIRSR" id="PIRSR615500-1"/>
    </source>
</evidence>
<name>A0A010RPQ7_9PEZI</name>
<dbReference type="Gene3D" id="3.40.50.200">
    <property type="entry name" value="Peptidase S8/S53 domain"/>
    <property type="match status" value="2"/>
</dbReference>
<dbReference type="InterPro" id="IPR022398">
    <property type="entry name" value="Peptidase_S8_His-AS"/>
</dbReference>
<comment type="similarity">
    <text evidence="1 7 8">Belongs to the peptidase S8 family.</text>
</comment>
<keyword evidence="5 7" id="KW-0720">Serine protease</keyword>
<dbReference type="Pfam" id="PF00082">
    <property type="entry name" value="Peptidase_S8"/>
    <property type="match status" value="1"/>
</dbReference>
<comment type="caution">
    <text evidence="13">The sequence shown here is derived from an EMBL/GenBank/DDBJ whole genome shotgun (WGS) entry which is preliminary data.</text>
</comment>
<feature type="chain" id="PRO_5001457086" evidence="10">
    <location>
        <begin position="21"/>
        <end position="1089"/>
    </location>
</feature>
<dbReference type="InterPro" id="IPR013783">
    <property type="entry name" value="Ig-like_fold"/>
</dbReference>
<dbReference type="Proteomes" id="UP000020467">
    <property type="component" value="Unassembled WGS sequence"/>
</dbReference>